<evidence type="ECO:0000313" key="4">
    <source>
        <dbReference type="Proteomes" id="UP000324065"/>
    </source>
</evidence>
<dbReference type="AlphaFoldDB" id="A0A5M6IFW7"/>
<accession>A0A5M6IFW7</accession>
<name>A0A5M6IFW7_9PROT</name>
<gene>
    <name evidence="3" type="ORF">F1188_04380</name>
</gene>
<dbReference type="InterPro" id="IPR006431">
    <property type="entry name" value="Phage_tape_meas_C"/>
</dbReference>
<evidence type="ECO:0000313" key="3">
    <source>
        <dbReference type="EMBL" id="KAA5607144.1"/>
    </source>
</evidence>
<evidence type="ECO:0000259" key="2">
    <source>
        <dbReference type="Pfam" id="PF09718"/>
    </source>
</evidence>
<comment type="caution">
    <text evidence="3">The sequence shown here is derived from an EMBL/GenBank/DDBJ whole genome shotgun (WGS) entry which is preliminary data.</text>
</comment>
<feature type="region of interest" description="Disordered" evidence="1">
    <location>
        <begin position="38"/>
        <end position="65"/>
    </location>
</feature>
<dbReference type="RefSeq" id="WP_150061155.1">
    <property type="nucleotide sequence ID" value="NZ_VWPJ01000002.1"/>
</dbReference>
<feature type="compositionally biased region" description="Low complexity" evidence="1">
    <location>
        <begin position="39"/>
        <end position="49"/>
    </location>
</feature>
<feature type="domain" description="Bacteriophage tail tape measure C-terminal" evidence="2">
    <location>
        <begin position="927"/>
        <end position="1006"/>
    </location>
</feature>
<evidence type="ECO:0000256" key="1">
    <source>
        <dbReference type="SAM" id="MobiDB-lite"/>
    </source>
</evidence>
<dbReference type="OrthoDB" id="3423335at2"/>
<organism evidence="3 4">
    <name type="scientific">Roseospira marina</name>
    <dbReference type="NCBI Taxonomy" id="140057"/>
    <lineage>
        <taxon>Bacteria</taxon>
        <taxon>Pseudomonadati</taxon>
        <taxon>Pseudomonadota</taxon>
        <taxon>Alphaproteobacteria</taxon>
        <taxon>Rhodospirillales</taxon>
        <taxon>Rhodospirillaceae</taxon>
        <taxon>Roseospira</taxon>
    </lineage>
</organism>
<keyword evidence="4" id="KW-1185">Reference proteome</keyword>
<sequence>MAGDAHQTVSVTLTAETGDFQARFRVSRESLETWREAAEAAGDAAADTADSLDEAGSHADSTARHVSVTGEAASNAADEMESLADAAGDAGEDLDDLGGAADHTTALIWALYAAIGGWTALEIGESAVSSWHAYEAALVGVGKVTDLAGQELAALGEQIGALALRPEMGATTQELLSITQAAGQLGVRGSESLLKFTSTVAMLQGATDVVGAEGAMQLVRLLEVTGEGTDAIDRMGSAVVALGNAYAATESEIVRTALEIAKGGASFDVTAAQAAGLAAAFASIGIQAELSRGVTQRALQAINDAVRQGGTELEALVALTGQSADVLRQAFAEDAVSVFTDVLAALRHLREAGGDVGTTLRALGLTAGDDASTLGALAKTVDTVTQAVDQSDQAWIDNIALLEEAARAATTAEAQWRVIGNVWTAASTIIGAELSPALLAAARDVADLVLAARDTGQIAEWAAAAADGVRAAAEAAAWAADHWEVLAGAAAALVTVKLVQWATAAAGAVQALTAAMLANPYIVAAAAVAGLVTAAIAARNAQNEAREAAVAYWQVLRDNEQVARTDEALTRDQAAAKLAEAEAIREVIAARLEDARIAAAAQAQTLMRASGLTFEDMERGWVRGPRGIQTPITGETYDAWREARDQVDLYTDALVTNAQAQDRLREILAGTGPGTGPDTSGGGGPGAGNDNPPPPNEPPGGLGSDDGYAAWVAQTRAATAAHEAMAIAVGQGTAATREAEIAATAEGVVLQYGARRRAEIIALVTAEAEARQRLDIARAVADLDRQIAAQRALTVAHGQGAAAVAEVSRQIAIAEALRQHGIEQGTEEAAQITERVAALYAEAEAREKAAPEGEARDRLDGLQTEADYLRAIGAERSLTADQLAVIASLTDRQIDLTSDQAREELRLAKAIGDQARATELARAASTSWRDGAVAAVHDVAVAAKDNAAIAQDAFSSVFDRWDDAFTEFFRDFSRGIADVEDLLSALGDAVLDQVAQIAAQQVTAGLATSLWSALGVGPAAAAGGQASASGVDTGDVLGLGTLLPSLTGGQSIGNALVTGSVGRALGLYSPTTLYGAAGPGS</sequence>
<dbReference type="Proteomes" id="UP000324065">
    <property type="component" value="Unassembled WGS sequence"/>
</dbReference>
<dbReference type="InterPro" id="IPR010090">
    <property type="entry name" value="Phage_tape_meas"/>
</dbReference>
<reference evidence="3 4" key="1">
    <citation type="submission" date="2019-09" db="EMBL/GenBank/DDBJ databases">
        <title>Genome sequence of Roseospira marina, one of the more divergent members of the non-sulfur purple photosynthetic bacterial family, the Rhodospirillaceae.</title>
        <authorList>
            <person name="Meyer T."/>
            <person name="Kyndt J."/>
        </authorList>
    </citation>
    <scope>NUCLEOTIDE SEQUENCE [LARGE SCALE GENOMIC DNA]</scope>
    <source>
        <strain evidence="3 4">DSM 15113</strain>
    </source>
</reference>
<feature type="compositionally biased region" description="Gly residues" evidence="1">
    <location>
        <begin position="671"/>
        <end position="687"/>
    </location>
</feature>
<proteinExistence type="predicted"/>
<dbReference type="NCBIfam" id="TIGR01760">
    <property type="entry name" value="tape_meas_TP901"/>
    <property type="match status" value="1"/>
</dbReference>
<protein>
    <submittedName>
        <fullName evidence="3">Phage tail tape measure protein</fullName>
    </submittedName>
</protein>
<feature type="non-terminal residue" evidence="3">
    <location>
        <position position="1081"/>
    </location>
</feature>
<dbReference type="Pfam" id="PF09718">
    <property type="entry name" value="Tape_meas_lam_C"/>
    <property type="match status" value="1"/>
</dbReference>
<feature type="region of interest" description="Disordered" evidence="1">
    <location>
        <begin position="668"/>
        <end position="707"/>
    </location>
</feature>
<dbReference type="EMBL" id="VWPJ01000002">
    <property type="protein sequence ID" value="KAA5607144.1"/>
    <property type="molecule type" value="Genomic_DNA"/>
</dbReference>